<dbReference type="EMBL" id="VYUY01000005">
    <property type="protein sequence ID" value="KAA9135530.1"/>
    <property type="molecule type" value="Genomic_DNA"/>
</dbReference>
<keyword evidence="4" id="KW-1185">Reference proteome</keyword>
<accession>A0A5N0TKC4</accession>
<keyword evidence="2" id="KW-1133">Transmembrane helix</keyword>
<name>A0A5N0TKC4_9MICO</name>
<dbReference type="Proteomes" id="UP000326838">
    <property type="component" value="Unassembled WGS sequence"/>
</dbReference>
<dbReference type="RefSeq" id="WP_150892069.1">
    <property type="nucleotide sequence ID" value="NZ_VYUY01000005.1"/>
</dbReference>
<feature type="compositionally biased region" description="Acidic residues" evidence="1">
    <location>
        <begin position="228"/>
        <end position="245"/>
    </location>
</feature>
<feature type="region of interest" description="Disordered" evidence="1">
    <location>
        <begin position="215"/>
        <end position="281"/>
    </location>
</feature>
<keyword evidence="2" id="KW-0472">Membrane</keyword>
<reference evidence="4" key="1">
    <citation type="submission" date="2019-09" db="EMBL/GenBank/DDBJ databases">
        <title>Mumia zhuanghuii sp. nov. isolated from the intestinal contents of plateau pika (Ochotona curzoniae) in the Qinghai-Tibet plateau of China.</title>
        <authorList>
            <person name="Tian Z."/>
        </authorList>
    </citation>
    <scope>NUCLEOTIDE SEQUENCE [LARGE SCALE GENOMIC DNA]</scope>
    <source>
        <strain evidence="4">L-033</strain>
    </source>
</reference>
<gene>
    <name evidence="3" type="ORF">F6B40_03175</name>
</gene>
<dbReference type="AlphaFoldDB" id="A0A5N0TKC4"/>
<evidence type="ECO:0000256" key="1">
    <source>
        <dbReference type="SAM" id="MobiDB-lite"/>
    </source>
</evidence>
<evidence type="ECO:0000313" key="3">
    <source>
        <dbReference type="EMBL" id="KAA9135530.1"/>
    </source>
</evidence>
<feature type="transmembrane region" description="Helical" evidence="2">
    <location>
        <begin position="15"/>
        <end position="33"/>
    </location>
</feature>
<organism evidence="3 4">
    <name type="scientific">Microbacterium caowuchunii</name>
    <dbReference type="NCBI Taxonomy" id="2614638"/>
    <lineage>
        <taxon>Bacteria</taxon>
        <taxon>Bacillati</taxon>
        <taxon>Actinomycetota</taxon>
        <taxon>Actinomycetes</taxon>
        <taxon>Micrococcales</taxon>
        <taxon>Microbacteriaceae</taxon>
        <taxon>Microbacterium</taxon>
    </lineage>
</organism>
<protein>
    <submittedName>
        <fullName evidence="3">Chain-length determining protein</fullName>
    </submittedName>
</protein>
<sequence length="281" mass="30479">MDSVAVFRTIWRQKWFALPAVVLAVAAAVFVYLEGPRTYDSTQSFALANPRVPTEKEIDADPSLLELNSDNPYLRSSDPNLVANVVITRLNSKETADRLEALGLSSDYVVNSGALGGGLVVSISASGDTPRESLSAVTELGTLMDTYLYELQTVNGADERYLFTAIMVAAPSQPTEQLSSRLRTVVVVGIAGLILVFGAISLGTWIDSVRKERAARRRSRESGPAAEEGPEAPEDAEEGTEPPDEGQERKTVPKARVRRSEKRDLAFLDDAQVPQSDARGR</sequence>
<keyword evidence="2" id="KW-0812">Transmembrane</keyword>
<evidence type="ECO:0000313" key="4">
    <source>
        <dbReference type="Proteomes" id="UP000326838"/>
    </source>
</evidence>
<comment type="caution">
    <text evidence="3">The sequence shown here is derived from an EMBL/GenBank/DDBJ whole genome shotgun (WGS) entry which is preliminary data.</text>
</comment>
<feature type="transmembrane region" description="Helical" evidence="2">
    <location>
        <begin position="185"/>
        <end position="206"/>
    </location>
</feature>
<evidence type="ECO:0000256" key="2">
    <source>
        <dbReference type="SAM" id="Phobius"/>
    </source>
</evidence>
<proteinExistence type="predicted"/>